<evidence type="ECO:0000256" key="7">
    <source>
        <dbReference type="ARBA" id="ARBA00023136"/>
    </source>
</evidence>
<dbReference type="OrthoDB" id="41211at2759"/>
<keyword evidence="3" id="KW-1003">Cell membrane</keyword>
<feature type="compositionally biased region" description="Polar residues" evidence="8">
    <location>
        <begin position="157"/>
        <end position="168"/>
    </location>
</feature>
<name>A0A448ZPZ1_9STRA</name>
<gene>
    <name evidence="10" type="ORF">PSNMU_V1.4_AUG-EV-PASAV3_0111640</name>
</gene>
<feature type="compositionally biased region" description="Low complexity" evidence="8">
    <location>
        <begin position="72"/>
        <end position="106"/>
    </location>
</feature>
<dbReference type="PANTHER" id="PTHR33281">
    <property type="entry name" value="UPF0187 PROTEIN YNEE"/>
    <property type="match status" value="1"/>
</dbReference>
<keyword evidence="5 9" id="KW-1133">Transmembrane helix</keyword>
<organism evidence="10 11">
    <name type="scientific">Pseudo-nitzschia multistriata</name>
    <dbReference type="NCBI Taxonomy" id="183589"/>
    <lineage>
        <taxon>Eukaryota</taxon>
        <taxon>Sar</taxon>
        <taxon>Stramenopiles</taxon>
        <taxon>Ochrophyta</taxon>
        <taxon>Bacillariophyta</taxon>
        <taxon>Bacillariophyceae</taxon>
        <taxon>Bacillariophycidae</taxon>
        <taxon>Bacillariales</taxon>
        <taxon>Bacillariaceae</taxon>
        <taxon>Pseudo-nitzschia</taxon>
    </lineage>
</organism>
<evidence type="ECO:0000256" key="8">
    <source>
        <dbReference type="SAM" id="MobiDB-lite"/>
    </source>
</evidence>
<dbReference type="EMBL" id="CAACVS010000615">
    <property type="protein sequence ID" value="VEU44096.1"/>
    <property type="molecule type" value="Genomic_DNA"/>
</dbReference>
<evidence type="ECO:0000256" key="6">
    <source>
        <dbReference type="ARBA" id="ARBA00023065"/>
    </source>
</evidence>
<dbReference type="Pfam" id="PF01062">
    <property type="entry name" value="Bestrophin"/>
    <property type="match status" value="1"/>
</dbReference>
<reference evidence="10 11" key="1">
    <citation type="submission" date="2019-01" db="EMBL/GenBank/DDBJ databases">
        <authorList>
            <person name="Ferrante I. M."/>
        </authorList>
    </citation>
    <scope>NUCLEOTIDE SEQUENCE [LARGE SCALE GENOMIC DNA]</scope>
    <source>
        <strain evidence="10 11">B856</strain>
    </source>
</reference>
<feature type="transmembrane region" description="Helical" evidence="9">
    <location>
        <begin position="542"/>
        <end position="561"/>
    </location>
</feature>
<evidence type="ECO:0000256" key="2">
    <source>
        <dbReference type="ARBA" id="ARBA00022448"/>
    </source>
</evidence>
<feature type="compositionally biased region" description="Low complexity" evidence="8">
    <location>
        <begin position="36"/>
        <end position="58"/>
    </location>
</feature>
<dbReference type="InterPro" id="IPR021134">
    <property type="entry name" value="Bestrophin-like"/>
</dbReference>
<evidence type="ECO:0000313" key="10">
    <source>
        <dbReference type="EMBL" id="VEU44096.1"/>
    </source>
</evidence>
<dbReference type="AlphaFoldDB" id="A0A448ZPZ1"/>
<comment type="subcellular location">
    <subcellularLocation>
        <location evidence="1">Cell membrane</location>
        <topology evidence="1">Multi-pass membrane protein</topology>
    </subcellularLocation>
</comment>
<dbReference type="GO" id="GO:0005886">
    <property type="term" value="C:plasma membrane"/>
    <property type="evidence" value="ECO:0007669"/>
    <property type="project" value="UniProtKB-SubCell"/>
</dbReference>
<dbReference type="InterPro" id="IPR044669">
    <property type="entry name" value="YneE/VCCN1/2-like"/>
</dbReference>
<dbReference type="Proteomes" id="UP000291116">
    <property type="component" value="Unassembled WGS sequence"/>
</dbReference>
<dbReference type="GO" id="GO:0005254">
    <property type="term" value="F:chloride channel activity"/>
    <property type="evidence" value="ECO:0007669"/>
    <property type="project" value="InterPro"/>
</dbReference>
<evidence type="ECO:0000256" key="4">
    <source>
        <dbReference type="ARBA" id="ARBA00022692"/>
    </source>
</evidence>
<evidence type="ECO:0008006" key="12">
    <source>
        <dbReference type="Google" id="ProtNLM"/>
    </source>
</evidence>
<evidence type="ECO:0000313" key="11">
    <source>
        <dbReference type="Proteomes" id="UP000291116"/>
    </source>
</evidence>
<evidence type="ECO:0000256" key="3">
    <source>
        <dbReference type="ARBA" id="ARBA00022475"/>
    </source>
</evidence>
<feature type="region of interest" description="Disordered" evidence="8">
    <location>
        <begin position="157"/>
        <end position="184"/>
    </location>
</feature>
<proteinExistence type="predicted"/>
<keyword evidence="11" id="KW-1185">Reference proteome</keyword>
<evidence type="ECO:0000256" key="1">
    <source>
        <dbReference type="ARBA" id="ARBA00004651"/>
    </source>
</evidence>
<keyword evidence="4 9" id="KW-0812">Transmembrane</keyword>
<keyword evidence="2" id="KW-0813">Transport</keyword>
<evidence type="ECO:0000256" key="9">
    <source>
        <dbReference type="SAM" id="Phobius"/>
    </source>
</evidence>
<feature type="transmembrane region" description="Helical" evidence="9">
    <location>
        <begin position="300"/>
        <end position="319"/>
    </location>
</feature>
<dbReference type="PANTHER" id="PTHR33281:SF19">
    <property type="entry name" value="VOLTAGE-DEPENDENT ANION CHANNEL-FORMING PROTEIN YNEE"/>
    <property type="match status" value="1"/>
</dbReference>
<feature type="transmembrane region" description="Helical" evidence="9">
    <location>
        <begin position="496"/>
        <end position="522"/>
    </location>
</feature>
<feature type="transmembrane region" description="Helical" evidence="9">
    <location>
        <begin position="339"/>
        <end position="358"/>
    </location>
</feature>
<evidence type="ECO:0000256" key="5">
    <source>
        <dbReference type="ARBA" id="ARBA00022989"/>
    </source>
</evidence>
<keyword evidence="7 9" id="KW-0472">Membrane</keyword>
<keyword evidence="6" id="KW-0406">Ion transport</keyword>
<accession>A0A448ZPZ1</accession>
<sequence length="632" mass="71529">MNSMLPIINDQSNRSVQAITVGFDGVVRAAGDNSRNIDSTRSIDSTSTRSTLSDSNTTGHSYTDSNIHGKHSTNNNGNNTTTNTTNNNDNNDNNSYTSNTNNTNDTNRGDGVAALGSEVDYEYNQSVGDTYRKNNTVSFLDASAAASAYGYNNQFNSNRNLQDSGQRSDSFHTPFRRRSSLSERERLDKLHENDPLEFTNWGGRKAITRQTSIWRVGKEKAPQLGGSNQKFDSDSGSKLSIKFEEEGRMPKPSVWARTVRFFQKDSSYEGLIKNDQLREQIAEQCEEPFYRILFHFKGTVLKVIATDILFWSTIAIFIGNRWYIRFTDLQENVEIYENLASNLVYVGGFMTFFLVFYVNQNHARYFELHKESMVLMGRVNDVATISKACMPIERARRIVRYMNIAHICTYTGLSEYYSRDNLLDPLDQRFALLTDAEYQRITVDINADCGPQAVFEVLAWAMMDIREAKNHGCIDPMEAKQLRDQVLQFRSTVAKIFVTCTLPIPFFYIHFLSLLTVCYLPLFAIVVAHETGGSNASWQHEVLSLLVVALQALFTIGLRSLGQKLSDPFGSDTIDLQVARYVLMIVKGSNQILSATKVPGVSRIVERKLKEDMTFIGKAYERTEDDEGNIWL</sequence>
<protein>
    <recommendedName>
        <fullName evidence="12">Bestrophin homolog</fullName>
    </recommendedName>
</protein>
<feature type="region of interest" description="Disordered" evidence="8">
    <location>
        <begin position="30"/>
        <end position="112"/>
    </location>
</feature>